<feature type="transmembrane region" description="Helical" evidence="1">
    <location>
        <begin position="89"/>
        <end position="122"/>
    </location>
</feature>
<feature type="transmembrane region" description="Helical" evidence="1">
    <location>
        <begin position="236"/>
        <end position="253"/>
    </location>
</feature>
<comment type="caution">
    <text evidence="2">The sequence shown here is derived from an EMBL/GenBank/DDBJ whole genome shotgun (WGS) entry which is preliminary data.</text>
</comment>
<dbReference type="EMBL" id="JYBP01000003">
    <property type="protein sequence ID" value="KJE26495.1"/>
    <property type="molecule type" value="Genomic_DNA"/>
</dbReference>
<keyword evidence="1" id="KW-0812">Transmembrane</keyword>
<keyword evidence="1" id="KW-1133">Transmembrane helix</keyword>
<dbReference type="AlphaFoldDB" id="A0A0D8BQT5"/>
<sequence length="622" mass="71495">MKWVFISRMASRLKAEASFIFVFSGVLMFVCLNPHTINPAEWILYTKYLVPIGMAVWLLFSFRLHVSLFTSTPIHWIAMNDIMPNPQKIVFCQALIAFICFFAWQLALAGIIAGAVVINYSAGWDLFTFLFPLYLIHFLLPFLWVWMIGLSTGAVYAYHSSKKAMLLVGVFVLWIIVLFSLEYRNPSFSLWGNHRWPYIDPLFSLTFQKERVLIKLAYILSSIAVYGVFRSMRRSFAGLAASVTLVIFVTFFLQHAQSKFQLDDILLANDVKLYQQIKHQAQPKNIPLHGYWKIKEIEVNPKSTYPIKATLSLHPKEHTVRFSINEQFQIDHIQGGGKRFPFQQQGNVVQVQTNGAPSMTIYYRHTFGSTFYPLTSGVTLLPFEANWYPQSMDSTLYDIDSSGTLHSNVETKTCTRVNMIVGKEKYRWHGDHLPCLSVINGPYKQIQVQHTRFLVYKPFLTTTRNYMELKHQLVSIRNELCHLFPNLANTDYCTKEVKSVSIIPKSINTTNLSLYDSTVADGNYTFYVDPFLDVNGTPATKHIQELAAFSIPYRLFENEQISLFVGLYLMEKLHIPSIGYGNRIAEKSSIDSTTWEHYMALSIKEKENILIQLAQERGEGDK</sequence>
<feature type="transmembrane region" description="Helical" evidence="1">
    <location>
        <begin position="134"/>
        <end position="157"/>
    </location>
</feature>
<gene>
    <name evidence="2" type="ORF">LG52_1989</name>
</gene>
<proteinExistence type="predicted"/>
<evidence type="ECO:0000313" key="2">
    <source>
        <dbReference type="EMBL" id="KJE26495.1"/>
    </source>
</evidence>
<evidence type="ECO:0000256" key="1">
    <source>
        <dbReference type="SAM" id="Phobius"/>
    </source>
</evidence>
<name>A0A0D8BQT5_GEOKU</name>
<feature type="transmembrane region" description="Helical" evidence="1">
    <location>
        <begin position="212"/>
        <end position="229"/>
    </location>
</feature>
<dbReference type="RefSeq" id="WP_044731798.1">
    <property type="nucleotide sequence ID" value="NZ_JYBP01000003.1"/>
</dbReference>
<dbReference type="Proteomes" id="UP000032522">
    <property type="component" value="Unassembled WGS sequence"/>
</dbReference>
<keyword evidence="1" id="KW-0472">Membrane</keyword>
<evidence type="ECO:0000313" key="3">
    <source>
        <dbReference type="Proteomes" id="UP000032522"/>
    </source>
</evidence>
<organism evidence="2 3">
    <name type="scientific">Geobacillus kaustophilus</name>
    <dbReference type="NCBI Taxonomy" id="1462"/>
    <lineage>
        <taxon>Bacteria</taxon>
        <taxon>Bacillati</taxon>
        <taxon>Bacillota</taxon>
        <taxon>Bacilli</taxon>
        <taxon>Bacillales</taxon>
        <taxon>Anoxybacillaceae</taxon>
        <taxon>Geobacillus</taxon>
        <taxon>Geobacillus thermoleovorans group</taxon>
    </lineage>
</organism>
<dbReference type="OrthoDB" id="2962833at2"/>
<accession>A0A0D8BQT5</accession>
<feature type="transmembrane region" description="Helical" evidence="1">
    <location>
        <begin position="164"/>
        <end position="181"/>
    </location>
</feature>
<dbReference type="PATRIC" id="fig|1462.6.peg.2235"/>
<reference evidence="2 3" key="1">
    <citation type="submission" date="2015-01" db="EMBL/GenBank/DDBJ databases">
        <authorList>
            <person name="Filippidou S."/>
            <person name="Jeanneret N."/>
            <person name="Russel-Delif L."/>
            <person name="Junier T."/>
            <person name="Wunderlin T."/>
            <person name="Molina V."/>
            <person name="Johnson S.L."/>
            <person name="Davenport K.W."/>
            <person name="Chain P.S."/>
            <person name="Dorador C."/>
            <person name="Junier P."/>
        </authorList>
    </citation>
    <scope>NUCLEOTIDE SEQUENCE [LARGE SCALE GENOMIC DNA]</scope>
    <source>
        <strain evidence="2 3">Et7/4</strain>
    </source>
</reference>
<protein>
    <submittedName>
        <fullName evidence="2">Putative membrane protein</fullName>
    </submittedName>
</protein>